<name>A0A382DJ88_9ZZZZ</name>
<evidence type="ECO:0000256" key="6">
    <source>
        <dbReference type="ARBA" id="ARBA00022723"/>
    </source>
</evidence>
<feature type="transmembrane region" description="Helical" evidence="12">
    <location>
        <begin position="29"/>
        <end position="47"/>
    </location>
</feature>
<keyword evidence="10" id="KW-0503">Monooxygenase</keyword>
<feature type="domain" description="Fatty acid desaturase" evidence="13">
    <location>
        <begin position="123"/>
        <end position="334"/>
    </location>
</feature>
<dbReference type="GO" id="GO:0046872">
    <property type="term" value="F:metal ion binding"/>
    <property type="evidence" value="ECO:0007669"/>
    <property type="project" value="UniProtKB-KW"/>
</dbReference>
<evidence type="ECO:0000256" key="3">
    <source>
        <dbReference type="ARBA" id="ARBA00022475"/>
    </source>
</evidence>
<feature type="transmembrane region" description="Helical" evidence="12">
    <location>
        <begin position="115"/>
        <end position="133"/>
    </location>
</feature>
<keyword evidence="8" id="KW-0560">Oxidoreductase</keyword>
<dbReference type="GO" id="GO:0006629">
    <property type="term" value="P:lipid metabolic process"/>
    <property type="evidence" value="ECO:0007669"/>
    <property type="project" value="InterPro"/>
</dbReference>
<evidence type="ECO:0000256" key="2">
    <source>
        <dbReference type="ARBA" id="ARBA00010823"/>
    </source>
</evidence>
<keyword evidence="6" id="KW-0479">Metal-binding</keyword>
<comment type="subcellular location">
    <subcellularLocation>
        <location evidence="1">Cell inner membrane</location>
        <topology evidence="1">Multi-pass membrane protein</topology>
    </subcellularLocation>
</comment>
<evidence type="ECO:0000313" key="14">
    <source>
        <dbReference type="EMBL" id="SVB38239.1"/>
    </source>
</evidence>
<keyword evidence="4" id="KW-0997">Cell inner membrane</keyword>
<dbReference type="InterPro" id="IPR005804">
    <property type="entry name" value="FA_desaturase_dom"/>
</dbReference>
<keyword evidence="7 12" id="KW-1133">Transmembrane helix</keyword>
<dbReference type="PANTHER" id="PTHR38674:SF1">
    <property type="entry name" value="ALKANE 1-MONOOXYGENASE 1"/>
    <property type="match status" value="1"/>
</dbReference>
<feature type="transmembrane region" description="Helical" evidence="12">
    <location>
        <begin position="233"/>
        <end position="258"/>
    </location>
</feature>
<dbReference type="Pfam" id="PF00487">
    <property type="entry name" value="FA_desaturase"/>
    <property type="match status" value="1"/>
</dbReference>
<evidence type="ECO:0000256" key="5">
    <source>
        <dbReference type="ARBA" id="ARBA00022692"/>
    </source>
</evidence>
<sequence length="384" mass="44522">MKYLKYFIPGFTGIITIITFLMGEYYPTFFLIGFSLFIIIGDIIFPRDKEIQQFSYPSLLNLSIYVNLPILFILVLLVVSIFSNNLPQWYIDTFNSYIYIDFIQIKNSFNIIDKISIIVQTTLSIGMLGIVTGHELTHRKNNKFDMFVGNWLLAFSWDCTFAIEHVYGHHKNVCLPEDPATGKRGENIYLFILKAIVKEQVGGWKIEINRLKRKGVNSFSFHNRMIIGYLRSLMITMIAFIIGGVNGMFCFLLCALLAKSFLEAINYTEHYGLVRERGKPVRMRHSWNSNHLLSSLYLCNVTRHSDHHRASILKFWELNPCDDSAPTLPYGYLGMLYLLLIAPFLYQRIMAKKLIDWDLNYANAEERKLASIQNVSSRIIDLKL</sequence>
<gene>
    <name evidence="14" type="ORF">METZ01_LOCUS191093</name>
</gene>
<feature type="transmembrane region" description="Helical" evidence="12">
    <location>
        <begin position="328"/>
        <end position="346"/>
    </location>
</feature>
<keyword evidence="5 12" id="KW-0812">Transmembrane</keyword>
<evidence type="ECO:0000256" key="10">
    <source>
        <dbReference type="ARBA" id="ARBA00023033"/>
    </source>
</evidence>
<proteinExistence type="inferred from homology"/>
<protein>
    <recommendedName>
        <fullName evidence="13">Fatty acid desaturase domain-containing protein</fullName>
    </recommendedName>
</protein>
<evidence type="ECO:0000259" key="13">
    <source>
        <dbReference type="Pfam" id="PF00487"/>
    </source>
</evidence>
<accession>A0A382DJ88</accession>
<dbReference type="CDD" id="cd03512">
    <property type="entry name" value="Alkane-hydroxylase"/>
    <property type="match status" value="1"/>
</dbReference>
<evidence type="ECO:0000256" key="1">
    <source>
        <dbReference type="ARBA" id="ARBA00004429"/>
    </source>
</evidence>
<evidence type="ECO:0000256" key="9">
    <source>
        <dbReference type="ARBA" id="ARBA00023004"/>
    </source>
</evidence>
<evidence type="ECO:0000256" key="8">
    <source>
        <dbReference type="ARBA" id="ARBA00023002"/>
    </source>
</evidence>
<evidence type="ECO:0000256" key="12">
    <source>
        <dbReference type="SAM" id="Phobius"/>
    </source>
</evidence>
<organism evidence="14">
    <name type="scientific">marine metagenome</name>
    <dbReference type="NCBI Taxonomy" id="408172"/>
    <lineage>
        <taxon>unclassified sequences</taxon>
        <taxon>metagenomes</taxon>
        <taxon>ecological metagenomes</taxon>
    </lineage>
</organism>
<keyword evidence="3" id="KW-1003">Cell membrane</keyword>
<keyword evidence="11 12" id="KW-0472">Membrane</keyword>
<evidence type="ECO:0000256" key="7">
    <source>
        <dbReference type="ARBA" id="ARBA00022989"/>
    </source>
</evidence>
<keyword evidence="9" id="KW-0408">Iron</keyword>
<comment type="similarity">
    <text evidence="2">Belongs to the fatty acid desaturase type 1 family. AlkB subfamily.</text>
</comment>
<dbReference type="GO" id="GO:0004497">
    <property type="term" value="F:monooxygenase activity"/>
    <property type="evidence" value="ECO:0007669"/>
    <property type="project" value="UniProtKB-KW"/>
</dbReference>
<evidence type="ECO:0000256" key="4">
    <source>
        <dbReference type="ARBA" id="ARBA00022519"/>
    </source>
</evidence>
<dbReference type="PANTHER" id="PTHR38674">
    <property type="entry name" value="ALKANE 1-MONOOXYGENASE 1"/>
    <property type="match status" value="1"/>
</dbReference>
<feature type="transmembrane region" description="Helical" evidence="12">
    <location>
        <begin position="7"/>
        <end position="23"/>
    </location>
</feature>
<dbReference type="EMBL" id="UINC01039565">
    <property type="protein sequence ID" value="SVB38239.1"/>
    <property type="molecule type" value="Genomic_DNA"/>
</dbReference>
<dbReference type="GO" id="GO:0005886">
    <property type="term" value="C:plasma membrane"/>
    <property type="evidence" value="ECO:0007669"/>
    <property type="project" value="UniProtKB-SubCell"/>
</dbReference>
<evidence type="ECO:0000256" key="11">
    <source>
        <dbReference type="ARBA" id="ARBA00023136"/>
    </source>
</evidence>
<reference evidence="14" key="1">
    <citation type="submission" date="2018-05" db="EMBL/GenBank/DDBJ databases">
        <authorList>
            <person name="Lanie J.A."/>
            <person name="Ng W.-L."/>
            <person name="Kazmierczak K.M."/>
            <person name="Andrzejewski T.M."/>
            <person name="Davidsen T.M."/>
            <person name="Wayne K.J."/>
            <person name="Tettelin H."/>
            <person name="Glass J.I."/>
            <person name="Rusch D."/>
            <person name="Podicherti R."/>
            <person name="Tsui H.-C.T."/>
            <person name="Winkler M.E."/>
        </authorList>
    </citation>
    <scope>NUCLEOTIDE SEQUENCE</scope>
</reference>
<dbReference type="AlphaFoldDB" id="A0A382DJ88"/>
<dbReference type="InterPro" id="IPR033885">
    <property type="entry name" value="AlkB/XylM"/>
</dbReference>
<feature type="transmembrane region" description="Helical" evidence="12">
    <location>
        <begin position="59"/>
        <end position="82"/>
    </location>
</feature>